<keyword evidence="1" id="KW-1133">Transmembrane helix</keyword>
<proteinExistence type="predicted"/>
<reference evidence="3" key="1">
    <citation type="journal article" date="2019" name="Int. J. Syst. Evol. Microbiol.">
        <title>The Global Catalogue of Microorganisms (GCM) 10K type strain sequencing project: providing services to taxonomists for standard genome sequencing and annotation.</title>
        <authorList>
            <consortium name="The Broad Institute Genomics Platform"/>
            <consortium name="The Broad Institute Genome Sequencing Center for Infectious Disease"/>
            <person name="Wu L."/>
            <person name="Ma J."/>
        </authorList>
    </citation>
    <scope>NUCLEOTIDE SEQUENCE [LARGE SCALE GENOMIC DNA]</scope>
    <source>
        <strain evidence="3">JCM 18657</strain>
    </source>
</reference>
<gene>
    <name evidence="2" type="ORF">ACFQWB_10945</name>
</gene>
<dbReference type="Proteomes" id="UP001596528">
    <property type="component" value="Unassembled WGS sequence"/>
</dbReference>
<name>A0ABW2V6M9_9BACL</name>
<sequence length="210" mass="21702">MNDGILTGIVMLIGLVLLASGWKDVLLPEVRTRTLAAVAACAAVFAPLHLTVEGIRMGGPGIFALLLALWALAGGRDGWGGCVRMAVPALLIACLVYLLRLYLTLEPMWAIWGGRLDPALAAALLSVGWAGKPALVQVGALSGALAVSDLAAAVHTGAGASFGRAAFADAWLAAVCVSRVGCALALRAAGVCRKLRTRWNKRFGQPDGHV</sequence>
<feature type="transmembrane region" description="Helical" evidence="1">
    <location>
        <begin position="57"/>
        <end position="73"/>
    </location>
</feature>
<feature type="transmembrane region" description="Helical" evidence="1">
    <location>
        <begin position="170"/>
        <end position="192"/>
    </location>
</feature>
<evidence type="ECO:0008006" key="4">
    <source>
        <dbReference type="Google" id="ProtNLM"/>
    </source>
</evidence>
<accession>A0ABW2V6M9</accession>
<evidence type="ECO:0000313" key="2">
    <source>
        <dbReference type="EMBL" id="MFC7750440.1"/>
    </source>
</evidence>
<keyword evidence="3" id="KW-1185">Reference proteome</keyword>
<comment type="caution">
    <text evidence="2">The sequence shown here is derived from an EMBL/GenBank/DDBJ whole genome shotgun (WGS) entry which is preliminary data.</text>
</comment>
<keyword evidence="1" id="KW-0812">Transmembrane</keyword>
<protein>
    <recommendedName>
        <fullName evidence="4">Energy-coupling factor transport system substrate-specific component</fullName>
    </recommendedName>
</protein>
<evidence type="ECO:0000256" key="1">
    <source>
        <dbReference type="SAM" id="Phobius"/>
    </source>
</evidence>
<dbReference type="RefSeq" id="WP_138787956.1">
    <property type="nucleotide sequence ID" value="NZ_JBHTGQ010000023.1"/>
</dbReference>
<feature type="transmembrane region" description="Helical" evidence="1">
    <location>
        <begin position="85"/>
        <end position="103"/>
    </location>
</feature>
<feature type="transmembrane region" description="Helical" evidence="1">
    <location>
        <begin position="6"/>
        <end position="22"/>
    </location>
</feature>
<keyword evidence="1" id="KW-0472">Membrane</keyword>
<evidence type="ECO:0000313" key="3">
    <source>
        <dbReference type="Proteomes" id="UP001596528"/>
    </source>
</evidence>
<organism evidence="2 3">
    <name type="scientific">Paenibacillus thermoaerophilus</name>
    <dbReference type="NCBI Taxonomy" id="1215385"/>
    <lineage>
        <taxon>Bacteria</taxon>
        <taxon>Bacillati</taxon>
        <taxon>Bacillota</taxon>
        <taxon>Bacilli</taxon>
        <taxon>Bacillales</taxon>
        <taxon>Paenibacillaceae</taxon>
        <taxon>Paenibacillus</taxon>
    </lineage>
</organism>
<dbReference type="EMBL" id="JBHTGQ010000023">
    <property type="protein sequence ID" value="MFC7750440.1"/>
    <property type="molecule type" value="Genomic_DNA"/>
</dbReference>
<feature type="transmembrane region" description="Helical" evidence="1">
    <location>
        <begin position="34"/>
        <end position="51"/>
    </location>
</feature>